<dbReference type="InterPro" id="IPR000702">
    <property type="entry name" value="Ribosomal_uL6-like"/>
</dbReference>
<evidence type="ECO:0000256" key="9">
    <source>
        <dbReference type="SAM" id="MobiDB-lite"/>
    </source>
</evidence>
<dbReference type="InterPro" id="IPR002358">
    <property type="entry name" value="Ribosomal_uL6_CS"/>
</dbReference>
<reference evidence="12" key="1">
    <citation type="submission" date="2017-02" db="EMBL/GenBank/DDBJ databases">
        <authorList>
            <person name="Varghese N."/>
            <person name="Submissions S."/>
        </authorList>
    </citation>
    <scope>NUCLEOTIDE SEQUENCE [LARGE SCALE GENOMIC DNA]</scope>
    <source>
        <strain evidence="12">ATCC 27094</strain>
    </source>
</reference>
<keyword evidence="3 6" id="KW-0694">RNA-binding</keyword>
<dbReference type="HAMAP" id="MF_01365_B">
    <property type="entry name" value="Ribosomal_uL6_B"/>
    <property type="match status" value="1"/>
</dbReference>
<evidence type="ECO:0000313" key="11">
    <source>
        <dbReference type="EMBL" id="SKA19832.1"/>
    </source>
</evidence>
<dbReference type="PIRSF" id="PIRSF002162">
    <property type="entry name" value="Ribosomal_L6"/>
    <property type="match status" value="1"/>
</dbReference>
<comment type="similarity">
    <text evidence="1 6 7">Belongs to the universal ribosomal protein uL6 family.</text>
</comment>
<gene>
    <name evidence="6" type="primary">rplF</name>
    <name evidence="11" type="ORF">SAMN02745126_04070</name>
</gene>
<dbReference type="PANTHER" id="PTHR11655">
    <property type="entry name" value="60S/50S RIBOSOMAL PROTEIN L6/L9"/>
    <property type="match status" value="1"/>
</dbReference>
<keyword evidence="2 6" id="KW-0699">rRNA-binding</keyword>
<evidence type="ECO:0000256" key="3">
    <source>
        <dbReference type="ARBA" id="ARBA00022884"/>
    </source>
</evidence>
<dbReference type="InterPro" id="IPR019906">
    <property type="entry name" value="Ribosomal_uL6_bac-type"/>
</dbReference>
<evidence type="ECO:0000256" key="2">
    <source>
        <dbReference type="ARBA" id="ARBA00022730"/>
    </source>
</evidence>
<evidence type="ECO:0000256" key="6">
    <source>
        <dbReference type="HAMAP-Rule" id="MF_01365"/>
    </source>
</evidence>
<organism evidence="11 12">
    <name type="scientific">Enhydrobacter aerosaccus</name>
    <dbReference type="NCBI Taxonomy" id="225324"/>
    <lineage>
        <taxon>Bacteria</taxon>
        <taxon>Pseudomonadati</taxon>
        <taxon>Pseudomonadota</taxon>
        <taxon>Alphaproteobacteria</taxon>
        <taxon>Hyphomicrobiales</taxon>
        <taxon>Enhydrobacter</taxon>
    </lineage>
</organism>
<comment type="function">
    <text evidence="6 8">This protein binds to the 23S rRNA, and is important in its secondary structure. It is located near the subunit interface in the base of the L7/L12 stalk, and near the tRNA binding site of the peptidyltransferase center.</text>
</comment>
<dbReference type="AlphaFoldDB" id="A0A1T4RV56"/>
<dbReference type="PROSITE" id="PS00525">
    <property type="entry name" value="RIBOSOMAL_L6_1"/>
    <property type="match status" value="1"/>
</dbReference>
<dbReference type="PANTHER" id="PTHR11655:SF14">
    <property type="entry name" value="LARGE RIBOSOMAL SUBUNIT PROTEIN UL6M"/>
    <property type="match status" value="1"/>
</dbReference>
<keyword evidence="12" id="KW-1185">Reference proteome</keyword>
<evidence type="ECO:0000256" key="4">
    <source>
        <dbReference type="ARBA" id="ARBA00022980"/>
    </source>
</evidence>
<accession>A0A1T4RV56</accession>
<dbReference type="GO" id="GO:0002181">
    <property type="term" value="P:cytoplasmic translation"/>
    <property type="evidence" value="ECO:0007669"/>
    <property type="project" value="TreeGrafter"/>
</dbReference>
<feature type="region of interest" description="Disordered" evidence="9">
    <location>
        <begin position="153"/>
        <end position="177"/>
    </location>
</feature>
<dbReference type="GO" id="GO:0003735">
    <property type="term" value="F:structural constituent of ribosome"/>
    <property type="evidence" value="ECO:0007669"/>
    <property type="project" value="UniProtKB-UniRule"/>
</dbReference>
<evidence type="ECO:0000256" key="5">
    <source>
        <dbReference type="ARBA" id="ARBA00023274"/>
    </source>
</evidence>
<dbReference type="GO" id="GO:0019843">
    <property type="term" value="F:rRNA binding"/>
    <property type="evidence" value="ECO:0007669"/>
    <property type="project" value="UniProtKB-UniRule"/>
</dbReference>
<sequence>MSRVGKNPVPIPSGVTVDLQGQALKVKGKRGELSLVVHDDVEVTKTAEGLSFKPRGESRRARMQWGTARNLARNMVRGVSDGFTINLEINGVGYRAQADAKNLKLQLGFSHDVEVPIPAGIQIKAVKPTEIEITGSDRQKVGQLAAEIRSLRPPEPYKGKGIKYSTETIRRKEGKKK</sequence>
<dbReference type="Pfam" id="PF00347">
    <property type="entry name" value="Ribosomal_L6"/>
    <property type="match status" value="2"/>
</dbReference>
<protein>
    <recommendedName>
        <fullName evidence="6">Large ribosomal subunit protein uL6</fullName>
    </recommendedName>
</protein>
<proteinExistence type="inferred from homology"/>
<dbReference type="SUPFAM" id="SSF56053">
    <property type="entry name" value="Ribosomal protein L6"/>
    <property type="match status" value="2"/>
</dbReference>
<keyword evidence="4 6" id="KW-0689">Ribosomal protein</keyword>
<dbReference type="FunFam" id="3.90.930.12:FF:000002">
    <property type="entry name" value="50S ribosomal protein L6"/>
    <property type="match status" value="1"/>
</dbReference>
<feature type="domain" description="Large ribosomal subunit protein uL6 alpha-beta" evidence="10">
    <location>
        <begin position="11"/>
        <end position="82"/>
    </location>
</feature>
<evidence type="ECO:0000313" key="12">
    <source>
        <dbReference type="Proteomes" id="UP000190092"/>
    </source>
</evidence>
<name>A0A1T4RV56_9HYPH</name>
<comment type="subunit">
    <text evidence="6">Part of the 50S ribosomal subunit.</text>
</comment>
<dbReference type="GO" id="GO:0022625">
    <property type="term" value="C:cytosolic large ribosomal subunit"/>
    <property type="evidence" value="ECO:0007669"/>
    <property type="project" value="UniProtKB-UniRule"/>
</dbReference>
<dbReference type="InterPro" id="IPR020040">
    <property type="entry name" value="Ribosomal_uL6_a/b-dom"/>
</dbReference>
<evidence type="ECO:0000256" key="7">
    <source>
        <dbReference type="RuleBase" id="RU003869"/>
    </source>
</evidence>
<dbReference type="RefSeq" id="WP_085935761.1">
    <property type="nucleotide sequence ID" value="NZ_FUWJ01000006.1"/>
</dbReference>
<dbReference type="PRINTS" id="PR00059">
    <property type="entry name" value="RIBOSOMALL6"/>
</dbReference>
<keyword evidence="5 6" id="KW-0687">Ribonucleoprotein</keyword>
<dbReference type="EMBL" id="FUWJ01000006">
    <property type="protein sequence ID" value="SKA19832.1"/>
    <property type="molecule type" value="Genomic_DNA"/>
</dbReference>
<dbReference type="Gene3D" id="3.90.930.12">
    <property type="entry name" value="Ribosomal protein L6, alpha-beta domain"/>
    <property type="match status" value="2"/>
</dbReference>
<feature type="domain" description="Large ribosomal subunit protein uL6 alpha-beta" evidence="10">
    <location>
        <begin position="91"/>
        <end position="164"/>
    </location>
</feature>
<dbReference type="Proteomes" id="UP000190092">
    <property type="component" value="Unassembled WGS sequence"/>
</dbReference>
<evidence type="ECO:0000256" key="8">
    <source>
        <dbReference type="RuleBase" id="RU003870"/>
    </source>
</evidence>
<dbReference type="FunFam" id="3.90.930.12:FF:000001">
    <property type="entry name" value="50S ribosomal protein L6"/>
    <property type="match status" value="1"/>
</dbReference>
<dbReference type="NCBIfam" id="TIGR03654">
    <property type="entry name" value="L6_bact"/>
    <property type="match status" value="1"/>
</dbReference>
<dbReference type="InterPro" id="IPR036789">
    <property type="entry name" value="Ribosomal_uL6-like_a/b-dom_sf"/>
</dbReference>
<evidence type="ECO:0000259" key="10">
    <source>
        <dbReference type="Pfam" id="PF00347"/>
    </source>
</evidence>
<dbReference type="STRING" id="225324.SAMN02745126_04070"/>
<dbReference type="OrthoDB" id="9805007at2"/>
<evidence type="ECO:0000256" key="1">
    <source>
        <dbReference type="ARBA" id="ARBA00009356"/>
    </source>
</evidence>